<dbReference type="OrthoDB" id="1854250at2"/>
<name>A0A2S8S9Q9_9RHOB</name>
<dbReference type="Gene3D" id="3.20.20.190">
    <property type="entry name" value="Phosphatidylinositol (PI) phosphodiesterase"/>
    <property type="match status" value="1"/>
</dbReference>
<dbReference type="InterPro" id="IPR017946">
    <property type="entry name" value="PLC-like_Pdiesterase_TIM-brl"/>
</dbReference>
<evidence type="ECO:0000313" key="2">
    <source>
        <dbReference type="EMBL" id="PQV57534.1"/>
    </source>
</evidence>
<dbReference type="GO" id="GO:0006629">
    <property type="term" value="P:lipid metabolic process"/>
    <property type="evidence" value="ECO:0007669"/>
    <property type="project" value="InterPro"/>
</dbReference>
<evidence type="ECO:0000313" key="3">
    <source>
        <dbReference type="Proteomes" id="UP000238338"/>
    </source>
</evidence>
<dbReference type="PANTHER" id="PTHR43805:SF1">
    <property type="entry name" value="GP-PDE DOMAIN-CONTAINING PROTEIN"/>
    <property type="match status" value="1"/>
</dbReference>
<dbReference type="PROSITE" id="PS51704">
    <property type="entry name" value="GP_PDE"/>
    <property type="match status" value="1"/>
</dbReference>
<dbReference type="EMBL" id="PVEP01000002">
    <property type="protein sequence ID" value="PQV57534.1"/>
    <property type="molecule type" value="Genomic_DNA"/>
</dbReference>
<dbReference type="Proteomes" id="UP000238338">
    <property type="component" value="Unassembled WGS sequence"/>
</dbReference>
<dbReference type="PANTHER" id="PTHR43805">
    <property type="entry name" value="GLYCEROPHOSPHORYL DIESTER PHOSPHODIESTERASE"/>
    <property type="match status" value="1"/>
</dbReference>
<reference evidence="2 3" key="1">
    <citation type="submission" date="2018-02" db="EMBL/GenBank/DDBJ databases">
        <title>Genomic Encyclopedia of Archaeal and Bacterial Type Strains, Phase II (KMG-II): from individual species to whole genera.</title>
        <authorList>
            <person name="Goeker M."/>
        </authorList>
    </citation>
    <scope>NUCLEOTIDE SEQUENCE [LARGE SCALE GENOMIC DNA]</scope>
    <source>
        <strain evidence="2 3">DSM 18921</strain>
    </source>
</reference>
<dbReference type="CDD" id="cd08561">
    <property type="entry name" value="GDPD_cytoplasmic_ScUgpQ2_like"/>
    <property type="match status" value="1"/>
</dbReference>
<comment type="caution">
    <text evidence="2">The sequence shown here is derived from an EMBL/GenBank/DDBJ whole genome shotgun (WGS) entry which is preliminary data.</text>
</comment>
<dbReference type="AlphaFoldDB" id="A0A2S8S9Q9"/>
<dbReference type="RefSeq" id="WP_105513777.1">
    <property type="nucleotide sequence ID" value="NZ_PVEP01000002.1"/>
</dbReference>
<proteinExistence type="predicted"/>
<dbReference type="GO" id="GO:0008081">
    <property type="term" value="F:phosphoric diester hydrolase activity"/>
    <property type="evidence" value="ECO:0007669"/>
    <property type="project" value="InterPro"/>
</dbReference>
<protein>
    <submittedName>
        <fullName evidence="2">Glycerophosphoryl diester phosphodiesterase</fullName>
    </submittedName>
</protein>
<gene>
    <name evidence="2" type="ORF">LX70_01339</name>
</gene>
<accession>A0A2S8S9Q9</accession>
<sequence length="255" mass="28342">MSRHPFLDHPRPIAFAHRGGSLEAEENTMAAFAHAVRLGYTHIETDVQATRDGVAVIFHDDTLERMTGRPDRVADLTWEELSKRRTKGGAAIPLLDEVLEEWPELYVNLEPKTAGAVQPIADAILRAGALHRVCVGAFEAEYVDRLRLVLGSGLCWSPAHSGVLRLWLAGWGLPVAVPDFPCVQVPTHFRGIPVVTRRFVKGAHARGIQVHVWTVDDEAEMERLLDLGVDGVMTDRPALLRRVLERRGAWHGRGE</sequence>
<dbReference type="SUPFAM" id="SSF51695">
    <property type="entry name" value="PLC-like phosphodiesterases"/>
    <property type="match status" value="1"/>
</dbReference>
<feature type="domain" description="GP-PDE" evidence="1">
    <location>
        <begin position="12"/>
        <end position="244"/>
    </location>
</feature>
<evidence type="ECO:0000259" key="1">
    <source>
        <dbReference type="PROSITE" id="PS51704"/>
    </source>
</evidence>
<dbReference type="Pfam" id="PF03009">
    <property type="entry name" value="GDPD"/>
    <property type="match status" value="2"/>
</dbReference>
<keyword evidence="3" id="KW-1185">Reference proteome</keyword>
<organism evidence="2 3">
    <name type="scientific">Albidovulum denitrificans</name>
    <dbReference type="NCBI Taxonomy" id="404881"/>
    <lineage>
        <taxon>Bacteria</taxon>
        <taxon>Pseudomonadati</taxon>
        <taxon>Pseudomonadota</taxon>
        <taxon>Alphaproteobacteria</taxon>
        <taxon>Rhodobacterales</taxon>
        <taxon>Paracoccaceae</taxon>
        <taxon>Albidovulum</taxon>
    </lineage>
</organism>
<dbReference type="InterPro" id="IPR030395">
    <property type="entry name" value="GP_PDE_dom"/>
</dbReference>